<dbReference type="GO" id="GO:0005737">
    <property type="term" value="C:cytoplasm"/>
    <property type="evidence" value="ECO:0007669"/>
    <property type="project" value="UniProtKB-SubCell"/>
</dbReference>
<comment type="similarity">
    <text evidence="3 14">Belongs to the lipoxygenase family.</text>
</comment>
<dbReference type="PRINTS" id="PR00467">
    <property type="entry name" value="MAMLPOXGNASE"/>
</dbReference>
<comment type="cofactor">
    <cofactor evidence="10">
        <name>Fe cation</name>
        <dbReference type="ChEBI" id="CHEBI:24875"/>
    </cofactor>
    <text evidence="10">Binds 1 Fe cation per subunit.</text>
</comment>
<dbReference type="InterPro" id="IPR036226">
    <property type="entry name" value="LipOase_C_sf"/>
</dbReference>
<dbReference type="PRINTS" id="PR00087">
    <property type="entry name" value="LIPOXYGENASE"/>
</dbReference>
<dbReference type="Gene3D" id="3.10.450.60">
    <property type="match status" value="1"/>
</dbReference>
<evidence type="ECO:0000259" key="16">
    <source>
        <dbReference type="PROSITE" id="PS51393"/>
    </source>
</evidence>
<dbReference type="FunFam" id="2.60.60.20:FF:000002">
    <property type="entry name" value="Arachidonate 5-lipoxygenase a"/>
    <property type="match status" value="1"/>
</dbReference>
<dbReference type="SMART" id="SM00308">
    <property type="entry name" value="LH2"/>
    <property type="match status" value="1"/>
</dbReference>
<evidence type="ECO:0000256" key="5">
    <source>
        <dbReference type="ARBA" id="ARBA00022723"/>
    </source>
</evidence>
<evidence type="ECO:0000256" key="1">
    <source>
        <dbReference type="ARBA" id="ARBA00004496"/>
    </source>
</evidence>
<feature type="domain" description="PLAT" evidence="15">
    <location>
        <begin position="3"/>
        <end position="120"/>
    </location>
</feature>
<dbReference type="PANTHER" id="PTHR11771">
    <property type="entry name" value="LIPOXYGENASE"/>
    <property type="match status" value="1"/>
</dbReference>
<dbReference type="Pfam" id="PF00305">
    <property type="entry name" value="Lipoxygenase"/>
    <property type="match status" value="1"/>
</dbReference>
<evidence type="ECO:0000256" key="12">
    <source>
        <dbReference type="PIRSR" id="PIRSR601885-3"/>
    </source>
</evidence>
<reference evidence="17" key="1">
    <citation type="journal article" date="2022" name="bioRxiv">
        <title>Sequencing and chromosome-scale assembly of the giantPleurodeles waltlgenome.</title>
        <authorList>
            <person name="Brown T."/>
            <person name="Elewa A."/>
            <person name="Iarovenko S."/>
            <person name="Subramanian E."/>
            <person name="Araus A.J."/>
            <person name="Petzold A."/>
            <person name="Susuki M."/>
            <person name="Suzuki K.-i.T."/>
            <person name="Hayashi T."/>
            <person name="Toyoda A."/>
            <person name="Oliveira C."/>
            <person name="Osipova E."/>
            <person name="Leigh N.D."/>
            <person name="Simon A."/>
            <person name="Yun M.H."/>
        </authorList>
    </citation>
    <scope>NUCLEOTIDE SEQUENCE</scope>
    <source>
        <strain evidence="17">20211129_DDA</strain>
        <tissue evidence="17">Liver</tissue>
    </source>
</reference>
<evidence type="ECO:0000313" key="18">
    <source>
        <dbReference type="Proteomes" id="UP001066276"/>
    </source>
</evidence>
<keyword evidence="18" id="KW-1185">Reference proteome</keyword>
<dbReference type="InterPro" id="IPR000907">
    <property type="entry name" value="LipOase"/>
</dbReference>
<evidence type="ECO:0000256" key="9">
    <source>
        <dbReference type="ARBA" id="ARBA00023098"/>
    </source>
</evidence>
<feature type="site" description="Essential for stabilizing binding to COTL1" evidence="12">
    <location>
        <position position="105"/>
    </location>
</feature>
<evidence type="ECO:0000256" key="10">
    <source>
        <dbReference type="PIRSR" id="PIRSR601885-1"/>
    </source>
</evidence>
<feature type="binding site" evidence="10">
    <location>
        <position position="372"/>
    </location>
    <ligand>
        <name>Fe cation</name>
        <dbReference type="ChEBI" id="CHEBI:24875"/>
        <note>catalytic</note>
    </ligand>
</feature>
<accession>A0AAV7KMP0</accession>
<sequence>MMATYKVTVATGSFLLAGTMDSISVTLVGEWGQSPKQPLNNFGLDFNSGSVGLYQVKAEQDLGRILLVRLHKEPFLIFPQDSWYCNEVTVEPPGGKSYRFQCYRWIEGYTTVELREGTATLIYEEDQPLLLQHREAELKNNRASFRWKAYPGAPWKLDVNTLDDLNSDYKFSLIKMSSVGLTREAATLELKLKGLLNLQESWKTFEDIEKVFWKKKTEVSEYVSHHWKEDSFFGYQLLNGANPLQIQKCTTLPINFPVTDDMVKPSLGNHTSLHIELQNGNIFFVDYKVLEGFPANVLQGHQQHIAAPMCLLYRTPADEILPIAIQISQTPGPQSPIFLPSDTEWDWILAKIWVRNADFLVQQGHTHYLSTHLLIEVVLVSTLHQLPSCHPVYKLLFPHFHSTLYSNMIAETKLVQPGGTFDQCSSIASDHFREFMQKGLELLTYTLLCAPDNFVSRGVDKLPKYYFRDDSLKMWAAIESFVCSIVDCYYPSDSSVQKDSELQAWADEIFTRGFLSRESSGVPSAFKTLAELSKYLTMIIYTCSAKHASINNPQFDFFYCMPNAPSTMRNPPPKTKGTATCENILKTLPEVSSTCRMMVLVWLQTRTSPDMVPLGNYPNQLFTEEKAAQCIKAFQKKLSEISAEIQKRNQDLPVKYYYQDPPLVENSIAM</sequence>
<evidence type="ECO:0000313" key="17">
    <source>
        <dbReference type="EMBL" id="KAJ1080471.1"/>
    </source>
</evidence>
<dbReference type="SUPFAM" id="SSF49723">
    <property type="entry name" value="Lipase/lipooxygenase domain (PLAT/LH2 domain)"/>
    <property type="match status" value="1"/>
</dbReference>
<dbReference type="GO" id="GO:0005506">
    <property type="term" value="F:iron ion binding"/>
    <property type="evidence" value="ECO:0007669"/>
    <property type="project" value="InterPro"/>
</dbReference>
<organism evidence="17 18">
    <name type="scientific">Pleurodeles waltl</name>
    <name type="common">Iberian ribbed newt</name>
    <dbReference type="NCBI Taxonomy" id="8319"/>
    <lineage>
        <taxon>Eukaryota</taxon>
        <taxon>Metazoa</taxon>
        <taxon>Chordata</taxon>
        <taxon>Craniata</taxon>
        <taxon>Vertebrata</taxon>
        <taxon>Euteleostomi</taxon>
        <taxon>Amphibia</taxon>
        <taxon>Batrachia</taxon>
        <taxon>Caudata</taxon>
        <taxon>Salamandroidea</taxon>
        <taxon>Salamandridae</taxon>
        <taxon>Pleurodelinae</taxon>
        <taxon>Pleurodeles</taxon>
    </lineage>
</organism>
<dbReference type="GO" id="GO:0016702">
    <property type="term" value="F:oxidoreductase activity, acting on single donors with incorporation of molecular oxygen, incorporation of two atoms of oxygen"/>
    <property type="evidence" value="ECO:0007669"/>
    <property type="project" value="InterPro"/>
</dbReference>
<comment type="subcellular location">
    <subcellularLocation>
        <location evidence="1">Cytoplasm</location>
    </subcellularLocation>
</comment>
<keyword evidence="8 10" id="KW-0408">Iron</keyword>
<dbReference type="PROSITE" id="PS50095">
    <property type="entry name" value="PLAT"/>
    <property type="match status" value="1"/>
</dbReference>
<dbReference type="InterPro" id="IPR036392">
    <property type="entry name" value="PLAT/LH2_dom_sf"/>
</dbReference>
<dbReference type="Gene3D" id="1.20.245.10">
    <property type="entry name" value="Lipoxygenase-1, Domain 5"/>
    <property type="match status" value="1"/>
</dbReference>
<dbReference type="InterPro" id="IPR001024">
    <property type="entry name" value="PLAT/LH2_dom"/>
</dbReference>
<dbReference type="Pfam" id="PF01477">
    <property type="entry name" value="PLAT"/>
    <property type="match status" value="1"/>
</dbReference>
<dbReference type="PROSITE" id="PS00711">
    <property type="entry name" value="LIPOXYGENASE_1"/>
    <property type="match status" value="1"/>
</dbReference>
<evidence type="ECO:0000256" key="3">
    <source>
        <dbReference type="ARBA" id="ARBA00009419"/>
    </source>
</evidence>
<evidence type="ECO:0000259" key="15">
    <source>
        <dbReference type="PROSITE" id="PS50095"/>
    </source>
</evidence>
<feature type="binding site" evidence="11">
    <location>
        <position position="41"/>
    </location>
    <ligand>
        <name>Ca(2+)</name>
        <dbReference type="ChEBI" id="CHEBI:29108"/>
        <label>1</label>
    </ligand>
</feature>
<keyword evidence="4" id="KW-0963">Cytoplasm</keyword>
<evidence type="ECO:0000256" key="13">
    <source>
        <dbReference type="PROSITE-ProRule" id="PRU00152"/>
    </source>
</evidence>
<dbReference type="InterPro" id="IPR020833">
    <property type="entry name" value="LipOase_Fe_BS"/>
</dbReference>
<evidence type="ECO:0000256" key="8">
    <source>
        <dbReference type="ARBA" id="ARBA00023004"/>
    </source>
</evidence>
<evidence type="ECO:0000256" key="7">
    <source>
        <dbReference type="ARBA" id="ARBA00023002"/>
    </source>
</evidence>
<feature type="domain" description="Lipoxygenase" evidence="16">
    <location>
        <begin position="120"/>
        <end position="670"/>
    </location>
</feature>
<keyword evidence="6 14" id="KW-0223">Dioxygenase</keyword>
<comment type="pathway">
    <text evidence="2">Lipid metabolism.</text>
</comment>
<comment type="caution">
    <text evidence="17">The sequence shown here is derived from an EMBL/GenBank/DDBJ whole genome shotgun (WGS) entry which is preliminary data.</text>
</comment>
<dbReference type="PROSITE" id="PS00081">
    <property type="entry name" value="LIPOXYGENASE_2"/>
    <property type="match status" value="1"/>
</dbReference>
<dbReference type="PROSITE" id="PS51393">
    <property type="entry name" value="LIPOXYGENASE_3"/>
    <property type="match status" value="1"/>
</dbReference>
<dbReference type="Gene3D" id="2.60.60.20">
    <property type="entry name" value="PLAT/LH2 domain"/>
    <property type="match status" value="1"/>
</dbReference>
<feature type="binding site" evidence="10">
    <location>
        <position position="547"/>
    </location>
    <ligand>
        <name>Fe cation</name>
        <dbReference type="ChEBI" id="CHEBI:24875"/>
        <note>catalytic</note>
    </ligand>
</feature>
<dbReference type="InterPro" id="IPR020834">
    <property type="entry name" value="LipOase_CS"/>
</dbReference>
<dbReference type="FunFam" id="1.20.245.10:FF:000001">
    <property type="entry name" value="Arachidonate 5-lipoxygenase a"/>
    <property type="match status" value="1"/>
</dbReference>
<keyword evidence="7 14" id="KW-0560">Oxidoreductase</keyword>
<evidence type="ECO:0000256" key="11">
    <source>
        <dbReference type="PIRSR" id="PIRSR601885-2"/>
    </source>
</evidence>
<feature type="binding site" evidence="11">
    <location>
        <position position="18"/>
    </location>
    <ligand>
        <name>Ca(2+)</name>
        <dbReference type="ChEBI" id="CHEBI:29108"/>
        <label>1</label>
    </ligand>
</feature>
<dbReference type="InterPro" id="IPR042062">
    <property type="entry name" value="PLAT_LOX_verte"/>
</dbReference>
<evidence type="ECO:0000256" key="2">
    <source>
        <dbReference type="ARBA" id="ARBA00005189"/>
    </source>
</evidence>
<dbReference type="InterPro" id="IPR013819">
    <property type="entry name" value="LipOase_C"/>
</dbReference>
<comment type="caution">
    <text evidence="13">Lacks conserved residue(s) required for the propagation of feature annotation.</text>
</comment>
<dbReference type="EMBL" id="JANPWB010000016">
    <property type="protein sequence ID" value="KAJ1080471.1"/>
    <property type="molecule type" value="Genomic_DNA"/>
</dbReference>
<dbReference type="SUPFAM" id="SSF48484">
    <property type="entry name" value="Lipoxigenase"/>
    <property type="match status" value="1"/>
</dbReference>
<dbReference type="Proteomes" id="UP001066276">
    <property type="component" value="Chromosome 12"/>
</dbReference>
<proteinExistence type="inferred from homology"/>
<dbReference type="AlphaFoldDB" id="A0AAV7KMP0"/>
<dbReference type="GO" id="GO:0034440">
    <property type="term" value="P:lipid oxidation"/>
    <property type="evidence" value="ECO:0007669"/>
    <property type="project" value="InterPro"/>
</dbReference>
<dbReference type="CDD" id="cd01753">
    <property type="entry name" value="PLAT_LOX"/>
    <property type="match status" value="1"/>
</dbReference>
<keyword evidence="11" id="KW-0106">Calcium</keyword>
<dbReference type="InterPro" id="IPR001885">
    <property type="entry name" value="LipOase_mml"/>
</dbReference>
<keyword evidence="9" id="KW-0443">Lipid metabolism</keyword>
<name>A0AAV7KMP0_PLEWA</name>
<keyword evidence="5 10" id="KW-0479">Metal-binding</keyword>
<protein>
    <submittedName>
        <fullName evidence="17">Uncharacterized protein</fullName>
    </submittedName>
</protein>
<feature type="binding site" evidence="11">
    <location>
        <position position="81"/>
    </location>
    <ligand>
        <name>Ca(2+)</name>
        <dbReference type="ChEBI" id="CHEBI:29108"/>
        <label>1</label>
    </ligand>
</feature>
<gene>
    <name evidence="17" type="ORF">NDU88_000670</name>
</gene>
<evidence type="ECO:0000256" key="4">
    <source>
        <dbReference type="ARBA" id="ARBA00022490"/>
    </source>
</evidence>
<evidence type="ECO:0000256" key="6">
    <source>
        <dbReference type="ARBA" id="ARBA00022964"/>
    </source>
</evidence>
<feature type="binding site" evidence="10">
    <location>
        <position position="367"/>
    </location>
    <ligand>
        <name>Fe cation</name>
        <dbReference type="ChEBI" id="CHEBI:24875"/>
        <note>catalytic</note>
    </ligand>
</feature>
<evidence type="ECO:0000256" key="14">
    <source>
        <dbReference type="RuleBase" id="RU003974"/>
    </source>
</evidence>